<dbReference type="EMBL" id="JAAWWL010000001">
    <property type="protein sequence ID" value="NKI30497.1"/>
    <property type="molecule type" value="Genomic_DNA"/>
</dbReference>
<keyword evidence="3" id="KW-1185">Reference proteome</keyword>
<accession>A0ABX1GKR9</accession>
<evidence type="ECO:0000313" key="2">
    <source>
        <dbReference type="EMBL" id="NKI30497.1"/>
    </source>
</evidence>
<name>A0ABX1GKR9_9FLAO</name>
<sequence length="106" mass="11378">MAIKRLRVLPFAIFQMTIFGLIGLLCGIFYAFGGLVIDTMVTLNWLSPESLETPGLSYGTFLAFGALLGMPLIGLIFGFVAGLIGGIVFNFIAPKIGIHLPNISKE</sequence>
<keyword evidence="1" id="KW-1133">Transmembrane helix</keyword>
<gene>
    <name evidence="2" type="ORF">HCU67_00960</name>
</gene>
<reference evidence="2 3" key="1">
    <citation type="submission" date="2020-04" db="EMBL/GenBank/DDBJ databases">
        <authorList>
            <person name="Yoon J."/>
        </authorList>
    </citation>
    <scope>NUCLEOTIDE SEQUENCE [LARGE SCALE GENOMIC DNA]</scope>
    <source>
        <strain evidence="2 3">DJ-13</strain>
    </source>
</reference>
<dbReference type="Proteomes" id="UP000718451">
    <property type="component" value="Unassembled WGS sequence"/>
</dbReference>
<proteinExistence type="predicted"/>
<organism evidence="2 3">
    <name type="scientific">Croceivirga thetidis</name>
    <dbReference type="NCBI Taxonomy" id="2721623"/>
    <lineage>
        <taxon>Bacteria</taxon>
        <taxon>Pseudomonadati</taxon>
        <taxon>Bacteroidota</taxon>
        <taxon>Flavobacteriia</taxon>
        <taxon>Flavobacteriales</taxon>
        <taxon>Flavobacteriaceae</taxon>
        <taxon>Croceivirga</taxon>
    </lineage>
</organism>
<protein>
    <recommendedName>
        <fullName evidence="4">DUF3566 domain-containing protein</fullName>
    </recommendedName>
</protein>
<comment type="caution">
    <text evidence="2">The sequence shown here is derived from an EMBL/GenBank/DDBJ whole genome shotgun (WGS) entry which is preliminary data.</text>
</comment>
<evidence type="ECO:0000313" key="3">
    <source>
        <dbReference type="Proteomes" id="UP000718451"/>
    </source>
</evidence>
<feature type="transmembrane region" description="Helical" evidence="1">
    <location>
        <begin position="56"/>
        <end position="89"/>
    </location>
</feature>
<evidence type="ECO:0000256" key="1">
    <source>
        <dbReference type="SAM" id="Phobius"/>
    </source>
</evidence>
<keyword evidence="1" id="KW-0472">Membrane</keyword>
<evidence type="ECO:0008006" key="4">
    <source>
        <dbReference type="Google" id="ProtNLM"/>
    </source>
</evidence>
<dbReference type="RefSeq" id="WP_168550741.1">
    <property type="nucleotide sequence ID" value="NZ_JAAWWL010000001.1"/>
</dbReference>
<keyword evidence="1" id="KW-0812">Transmembrane</keyword>
<feature type="transmembrane region" description="Helical" evidence="1">
    <location>
        <begin position="12"/>
        <end position="36"/>
    </location>
</feature>